<name>A0ABQ4F3F5_9ACTN</name>
<dbReference type="Proteomes" id="UP000621500">
    <property type="component" value="Unassembled WGS sequence"/>
</dbReference>
<accession>A0ABQ4F3F5</accession>
<proteinExistence type="predicted"/>
<protein>
    <submittedName>
        <fullName evidence="1">Uncharacterized protein</fullName>
    </submittedName>
</protein>
<organism evidence="1 2">
    <name type="scientific">Plantactinospora mayteni</name>
    <dbReference type="NCBI Taxonomy" id="566021"/>
    <lineage>
        <taxon>Bacteria</taxon>
        <taxon>Bacillati</taxon>
        <taxon>Actinomycetota</taxon>
        <taxon>Actinomycetes</taxon>
        <taxon>Micromonosporales</taxon>
        <taxon>Micromonosporaceae</taxon>
        <taxon>Plantactinospora</taxon>
    </lineage>
</organism>
<comment type="caution">
    <text evidence="1">The sequence shown here is derived from an EMBL/GenBank/DDBJ whole genome shotgun (WGS) entry which is preliminary data.</text>
</comment>
<evidence type="ECO:0000313" key="2">
    <source>
        <dbReference type="Proteomes" id="UP000621500"/>
    </source>
</evidence>
<sequence>MISSALGTIPLVSLTDAAIAADLVPAGLELLERVREEVSLPLPPPPPYYSPASCRPEHGRFDSDEMIDVNDPEMPSKVNASWLRMATEYGVLNDQREFLLSVNYSDPNDVEPEYAWIRVRLSEQWDLAANGSPALRSGFGGLFTDRFVPEFSMLSLDHKAMLNTTVWGNGTVSTIVIRPDRLTHAVD</sequence>
<reference evidence="1 2" key="1">
    <citation type="submission" date="2021-01" db="EMBL/GenBank/DDBJ databases">
        <title>Whole genome shotgun sequence of Plantactinospora mayteni NBRC 109088.</title>
        <authorList>
            <person name="Komaki H."/>
            <person name="Tamura T."/>
        </authorList>
    </citation>
    <scope>NUCLEOTIDE SEQUENCE [LARGE SCALE GENOMIC DNA]</scope>
    <source>
        <strain evidence="1 2">NBRC 109088</strain>
    </source>
</reference>
<evidence type="ECO:0000313" key="1">
    <source>
        <dbReference type="EMBL" id="GIH01397.1"/>
    </source>
</evidence>
<keyword evidence="2" id="KW-1185">Reference proteome</keyword>
<gene>
    <name evidence="1" type="ORF">Pma05_79690</name>
</gene>
<dbReference type="EMBL" id="BONX01000070">
    <property type="protein sequence ID" value="GIH01397.1"/>
    <property type="molecule type" value="Genomic_DNA"/>
</dbReference>